<dbReference type="SUPFAM" id="SSF50370">
    <property type="entry name" value="Ricin B-like lectins"/>
    <property type="match status" value="1"/>
</dbReference>
<dbReference type="EMBL" id="JAPZVQ010000001">
    <property type="protein sequence ID" value="MDA1384054.1"/>
    <property type="molecule type" value="Genomic_DNA"/>
</dbReference>
<evidence type="ECO:0000256" key="9">
    <source>
        <dbReference type="SAM" id="SignalP"/>
    </source>
</evidence>
<dbReference type="Proteomes" id="UP001183604">
    <property type="component" value="Unassembled WGS sequence"/>
</dbReference>
<evidence type="ECO:0000256" key="8">
    <source>
        <dbReference type="SAM" id="MobiDB-lite"/>
    </source>
</evidence>
<evidence type="ECO:0000256" key="5">
    <source>
        <dbReference type="ARBA" id="ARBA00022729"/>
    </source>
</evidence>
<evidence type="ECO:0000313" key="11">
    <source>
        <dbReference type="EMBL" id="MDA1384054.1"/>
    </source>
</evidence>
<evidence type="ECO:0000259" key="10">
    <source>
        <dbReference type="SMART" id="SM00458"/>
    </source>
</evidence>
<dbReference type="Pfam" id="PF03664">
    <property type="entry name" value="Glyco_hydro_62"/>
    <property type="match status" value="1"/>
</dbReference>
<feature type="signal peptide" evidence="9">
    <location>
        <begin position="1"/>
        <end position="27"/>
    </location>
</feature>
<evidence type="ECO:0000256" key="4">
    <source>
        <dbReference type="ARBA" id="ARBA00022525"/>
    </source>
</evidence>
<dbReference type="PANTHER" id="PTHR40631">
    <property type="entry name" value="ALPHA-L-ARABINOFURANOSIDASE AXHA-2-RELATED"/>
    <property type="match status" value="1"/>
</dbReference>
<feature type="chain" id="PRO_5040874961" description="non-reducing end alpha-L-arabinofuranosidase" evidence="9">
    <location>
        <begin position="28"/>
        <end position="505"/>
    </location>
</feature>
<dbReference type="SMART" id="SM00458">
    <property type="entry name" value="RICIN"/>
    <property type="match status" value="1"/>
</dbReference>
<keyword evidence="7" id="KW-0326">Glycosidase</keyword>
<dbReference type="InterPro" id="IPR023296">
    <property type="entry name" value="Glyco_hydro_beta-prop_sf"/>
</dbReference>
<dbReference type="GO" id="GO:0046556">
    <property type="term" value="F:alpha-L-arabinofuranosidase activity"/>
    <property type="evidence" value="ECO:0007669"/>
    <property type="project" value="UniProtKB-EC"/>
</dbReference>
<dbReference type="InterPro" id="IPR035992">
    <property type="entry name" value="Ricin_B-like_lectins"/>
</dbReference>
<organism evidence="11 13">
    <name type="scientific">Glycomyces lechevalierae</name>
    <dbReference type="NCBI Taxonomy" id="256034"/>
    <lineage>
        <taxon>Bacteria</taxon>
        <taxon>Bacillati</taxon>
        <taxon>Actinomycetota</taxon>
        <taxon>Actinomycetes</taxon>
        <taxon>Glycomycetales</taxon>
        <taxon>Glycomycetaceae</taxon>
        <taxon>Glycomyces</taxon>
    </lineage>
</organism>
<dbReference type="CDD" id="cd08987">
    <property type="entry name" value="GH62"/>
    <property type="match status" value="1"/>
</dbReference>
<evidence type="ECO:0000256" key="2">
    <source>
        <dbReference type="ARBA" id="ARBA00004613"/>
    </source>
</evidence>
<dbReference type="SUPFAM" id="SSF75005">
    <property type="entry name" value="Arabinanase/levansucrase/invertase"/>
    <property type="match status" value="1"/>
</dbReference>
<dbReference type="PROSITE" id="PS50231">
    <property type="entry name" value="RICIN_B_LECTIN"/>
    <property type="match status" value="1"/>
</dbReference>
<evidence type="ECO:0000256" key="7">
    <source>
        <dbReference type="ARBA" id="ARBA00023295"/>
    </source>
</evidence>
<dbReference type="GO" id="GO:0005576">
    <property type="term" value="C:extracellular region"/>
    <property type="evidence" value="ECO:0007669"/>
    <property type="project" value="UniProtKB-SubCell"/>
</dbReference>
<comment type="catalytic activity">
    <reaction evidence="1">
        <text>Hydrolysis of terminal non-reducing alpha-L-arabinofuranoside residues in alpha-L-arabinosides.</text>
        <dbReference type="EC" id="3.2.1.55"/>
    </reaction>
</comment>
<reference evidence="11" key="1">
    <citation type="submission" date="2022-12" db="EMBL/GenBank/DDBJ databases">
        <title>Gycomyces niveus sp.nov., a novel actinomycete isolated from soil in Shouguang.</title>
        <authorList>
            <person name="Yang X."/>
        </authorList>
    </citation>
    <scope>NUCLEOTIDE SEQUENCE</scope>
    <source>
        <strain evidence="11">DSM 44724</strain>
    </source>
</reference>
<gene>
    <name evidence="12" type="ORF">J2S69_004670</name>
    <name evidence="11" type="ORF">O2L01_03565</name>
</gene>
<dbReference type="EC" id="3.2.1.55" evidence="3"/>
<dbReference type="Proteomes" id="UP001145799">
    <property type="component" value="Unassembled WGS sequence"/>
</dbReference>
<keyword evidence="14" id="KW-1185">Reference proteome</keyword>
<dbReference type="Pfam" id="PF00652">
    <property type="entry name" value="Ricin_B_lectin"/>
    <property type="match status" value="1"/>
</dbReference>
<evidence type="ECO:0000256" key="6">
    <source>
        <dbReference type="ARBA" id="ARBA00022801"/>
    </source>
</evidence>
<evidence type="ECO:0000313" key="12">
    <source>
        <dbReference type="EMBL" id="MDR7340951.1"/>
    </source>
</evidence>
<dbReference type="CDD" id="cd23418">
    <property type="entry name" value="beta-trefoil_Ricin_XLN-like"/>
    <property type="match status" value="1"/>
</dbReference>
<dbReference type="InterPro" id="IPR005193">
    <property type="entry name" value="GH62_arabinosidase"/>
</dbReference>
<proteinExistence type="predicted"/>
<keyword evidence="5 9" id="KW-0732">Signal</keyword>
<evidence type="ECO:0000256" key="1">
    <source>
        <dbReference type="ARBA" id="ARBA00001462"/>
    </source>
</evidence>
<evidence type="ECO:0000313" key="13">
    <source>
        <dbReference type="Proteomes" id="UP001145799"/>
    </source>
</evidence>
<dbReference type="InterPro" id="IPR000772">
    <property type="entry name" value="Ricin_B_lectin"/>
</dbReference>
<name>A0A9X3PEF0_9ACTN</name>
<keyword evidence="6 11" id="KW-0378">Hydrolase</keyword>
<dbReference type="EMBL" id="JAVDYD010000001">
    <property type="protein sequence ID" value="MDR7340951.1"/>
    <property type="molecule type" value="Genomic_DNA"/>
</dbReference>
<comment type="subcellular location">
    <subcellularLocation>
        <location evidence="2">Secreted</location>
    </subcellularLocation>
</comment>
<comment type="caution">
    <text evidence="11">The sequence shown here is derived from an EMBL/GenBank/DDBJ whole genome shotgun (WGS) entry which is preliminary data.</text>
</comment>
<dbReference type="AlphaFoldDB" id="A0A9X3PEF0"/>
<reference evidence="12 14" key="2">
    <citation type="submission" date="2023-07" db="EMBL/GenBank/DDBJ databases">
        <title>Sequencing the genomes of 1000 actinobacteria strains.</title>
        <authorList>
            <person name="Klenk H.-P."/>
        </authorList>
    </citation>
    <scope>NUCLEOTIDE SEQUENCE [LARGE SCALE GENOMIC DNA]</scope>
    <source>
        <strain evidence="12 14">DSM 44724</strain>
    </source>
</reference>
<evidence type="ECO:0000256" key="3">
    <source>
        <dbReference type="ARBA" id="ARBA00012670"/>
    </source>
</evidence>
<protein>
    <recommendedName>
        <fullName evidence="3">non-reducing end alpha-L-arabinofuranosidase</fullName>
        <ecNumber evidence="3">3.2.1.55</ecNumber>
    </recommendedName>
</protein>
<feature type="region of interest" description="Disordered" evidence="8">
    <location>
        <begin position="355"/>
        <end position="385"/>
    </location>
</feature>
<accession>A0A9X3PEF0</accession>
<dbReference type="Gene3D" id="2.115.10.20">
    <property type="entry name" value="Glycosyl hydrolase domain, family 43"/>
    <property type="match status" value="1"/>
</dbReference>
<dbReference type="Gene3D" id="2.80.10.50">
    <property type="match status" value="1"/>
</dbReference>
<keyword evidence="4" id="KW-0964">Secreted</keyword>
<dbReference type="GO" id="GO:0046373">
    <property type="term" value="P:L-arabinose metabolic process"/>
    <property type="evidence" value="ECO:0007669"/>
    <property type="project" value="InterPro"/>
</dbReference>
<sequence>MKPSTLRARIVVFAAAFVVAVAAAAFAAVADPAPHPAQAQSLPSTFHWNSTGPLIGPKPDGSHNPQGIKDPTVVYYGGEYHVFASTASSAAGYNLMYTHFSDWSQAGSAPHYYLDRSGIGAGYRAAPEVFYYAPQRLWYLVYQDGNAAYSTNPDISNPAGWTAPKHFYGSMPQIIKNNIGNGYWVDMWVICDTANCHLFSSDDNGHLYRSQTSVANFPNGMSEPVIVMQDSNKYALWEASNVYKVDGSNQYLLIIEAIGSNGRYFRSWTSSSIAGPWSALAASESNPFAGKANVSFPSGSWTNDVSHGEMVRTVVDQSLTVPSCDMRYLYQGRDPNSGGDYNGLPWRLGLLTQTNATCDPGSTTPPTTTPPPTERSGQLRGTASGRCVDVPNQSTTDGTQVQIYDCWTGANQRWTYTTAGELSVYSGTTRKCLDASGGGTANGTAAIIWSCHGGTNQKWNLNANGTITNRQSGLCLDVSGAATANGSKVQLWSCHGGTNQQWTLA</sequence>
<dbReference type="PANTHER" id="PTHR40631:SF2">
    <property type="entry name" value="ALPHA-L-ARABINOFURANOSIDASE"/>
    <property type="match status" value="1"/>
</dbReference>
<feature type="domain" description="Ricin B lectin" evidence="10">
    <location>
        <begin position="375"/>
        <end position="505"/>
    </location>
</feature>
<evidence type="ECO:0000313" key="14">
    <source>
        <dbReference type="Proteomes" id="UP001183604"/>
    </source>
</evidence>